<dbReference type="FunFam" id="1.10.472.10:FF:000002">
    <property type="entry name" value="Transcription factor IIIB 90 kDa subunit"/>
    <property type="match status" value="1"/>
</dbReference>
<dbReference type="PANTHER" id="PTHR11618:SF4">
    <property type="entry name" value="TRANSCRIPTION FACTOR IIIB 90 KDA SUBUNIT"/>
    <property type="match status" value="1"/>
</dbReference>
<dbReference type="OMA" id="IVHEHEF"/>
<dbReference type="Gene3D" id="1.20.5.650">
    <property type="entry name" value="Single helix bin"/>
    <property type="match status" value="1"/>
</dbReference>
<keyword evidence="9" id="KW-0175">Coiled coil</keyword>
<keyword evidence="3" id="KW-0479">Metal-binding</keyword>
<feature type="compositionally biased region" description="Acidic residues" evidence="10">
    <location>
        <begin position="836"/>
        <end position="860"/>
    </location>
</feature>
<feature type="region of interest" description="Disordered" evidence="10">
    <location>
        <begin position="380"/>
        <end position="553"/>
    </location>
</feature>
<feature type="region of interest" description="Disordered" evidence="10">
    <location>
        <begin position="687"/>
        <end position="889"/>
    </location>
</feature>
<evidence type="ECO:0000256" key="10">
    <source>
        <dbReference type="SAM" id="MobiDB-lite"/>
    </source>
</evidence>
<keyword evidence="5" id="KW-0862">Zinc</keyword>
<feature type="domain" description="Transcription factor TFIIB cyclin-like" evidence="11">
    <location>
        <begin position="119"/>
        <end position="204"/>
    </location>
</feature>
<dbReference type="CDD" id="cd20554">
    <property type="entry name" value="CYCLIN_TFIIIB90_rpt2"/>
    <property type="match status" value="1"/>
</dbReference>
<evidence type="ECO:0000256" key="4">
    <source>
        <dbReference type="ARBA" id="ARBA00022771"/>
    </source>
</evidence>
<gene>
    <name evidence="13" type="ORF">SEPMUDRAFT_150357</name>
</gene>
<evidence type="ECO:0000259" key="12">
    <source>
        <dbReference type="Pfam" id="PF07741"/>
    </source>
</evidence>
<dbReference type="Pfam" id="PF07741">
    <property type="entry name" value="BRF1"/>
    <property type="match status" value="1"/>
</dbReference>
<dbReference type="GO" id="GO:0070897">
    <property type="term" value="P:transcription preinitiation complex assembly"/>
    <property type="evidence" value="ECO:0007669"/>
    <property type="project" value="InterPro"/>
</dbReference>
<evidence type="ECO:0000259" key="11">
    <source>
        <dbReference type="Pfam" id="PF00382"/>
    </source>
</evidence>
<dbReference type="OrthoDB" id="511529at2759"/>
<evidence type="ECO:0000256" key="8">
    <source>
        <dbReference type="ARBA" id="ARBA00023242"/>
    </source>
</evidence>
<evidence type="ECO:0000256" key="3">
    <source>
        <dbReference type="ARBA" id="ARBA00022723"/>
    </source>
</evidence>
<evidence type="ECO:0008006" key="15">
    <source>
        <dbReference type="Google" id="ProtNLM"/>
    </source>
</evidence>
<reference evidence="13 14" key="1">
    <citation type="journal article" date="2012" name="PLoS Pathog.">
        <title>Diverse lifestyles and strategies of plant pathogenesis encoded in the genomes of eighteen Dothideomycetes fungi.</title>
        <authorList>
            <person name="Ohm R.A."/>
            <person name="Feau N."/>
            <person name="Henrissat B."/>
            <person name="Schoch C.L."/>
            <person name="Horwitz B.A."/>
            <person name="Barry K.W."/>
            <person name="Condon B.J."/>
            <person name="Copeland A.C."/>
            <person name="Dhillon B."/>
            <person name="Glaser F."/>
            <person name="Hesse C.N."/>
            <person name="Kosti I."/>
            <person name="LaButti K."/>
            <person name="Lindquist E.A."/>
            <person name="Lucas S."/>
            <person name="Salamov A.A."/>
            <person name="Bradshaw R.E."/>
            <person name="Ciuffetti L."/>
            <person name="Hamelin R.C."/>
            <person name="Kema G.H.J."/>
            <person name="Lawrence C."/>
            <person name="Scott J.A."/>
            <person name="Spatafora J.W."/>
            <person name="Turgeon B.G."/>
            <person name="de Wit P.J.G.M."/>
            <person name="Zhong S."/>
            <person name="Goodwin S.B."/>
            <person name="Grigoriev I.V."/>
        </authorList>
    </citation>
    <scope>NUCLEOTIDE SEQUENCE [LARGE SCALE GENOMIC DNA]</scope>
    <source>
        <strain evidence="13 14">SO2202</strain>
    </source>
</reference>
<feature type="domain" description="Transcription factor TFIIB cyclin-like" evidence="11">
    <location>
        <begin position="226"/>
        <end position="307"/>
    </location>
</feature>
<dbReference type="HOGENOM" id="CLU_010293_0_2_1"/>
<comment type="subcellular location">
    <subcellularLocation>
        <location evidence="1">Nucleus</location>
    </subcellularLocation>
</comment>
<feature type="compositionally biased region" description="Acidic residues" evidence="10">
    <location>
        <begin position="869"/>
        <end position="889"/>
    </location>
</feature>
<dbReference type="GO" id="GO:0008270">
    <property type="term" value="F:zinc ion binding"/>
    <property type="evidence" value="ECO:0007669"/>
    <property type="project" value="UniProtKB-KW"/>
</dbReference>
<dbReference type="GO" id="GO:0000995">
    <property type="term" value="F:RNA polymerase III general transcription initiation factor activity"/>
    <property type="evidence" value="ECO:0007669"/>
    <property type="project" value="TreeGrafter"/>
</dbReference>
<dbReference type="Pfam" id="PF00382">
    <property type="entry name" value="TFIIB"/>
    <property type="match status" value="2"/>
</dbReference>
<keyword evidence="14" id="KW-1185">Reference proteome</keyword>
<evidence type="ECO:0000256" key="6">
    <source>
        <dbReference type="ARBA" id="ARBA00023015"/>
    </source>
</evidence>
<feature type="compositionally biased region" description="Basic residues" evidence="10">
    <location>
        <begin position="695"/>
        <end position="712"/>
    </location>
</feature>
<dbReference type="RefSeq" id="XP_016759535.1">
    <property type="nucleotide sequence ID" value="XM_016906115.1"/>
</dbReference>
<name>M3BVR4_SPHMS</name>
<sequence length="889" mass="97006">MPGPVPRVRHGRIGGLKALPPRKRAPAKQAPATKTCPNKECGSTRFSEDDGKVVCLDCYTEIAENNIVAEITFEENAGGRATVQGGTVNDNSRHAKTLGSGAYRKVGGGERNSLADVQNAGRKALEQLCPKLGILPQVQVQAEQIWVLAANINFSAGRRTDEVVAACLYAACRRRKDNKVLLMDIAELLQINVFRLGEVYKDMCRELYLADENVGTQHMVELEPLIYKYCDKLQFAEKTKDVAADALKIIRRMNRDWIVSGRHPAGLCGACIILAARMNNFQRTVREVVFVSKVADVTIAKRVEEFRRTKASGLSVDNFRKYANKIVHQHDPPSFHNGDYNAQKFARAKARRKAHMEMLELRASQMRSPSAADIVIPDDMSETSSRLSSIEPGTPGPTEPVPGVQHVPDVAPMAVPASQGTDNAQQSDAAVNDSPQETSPPAQEGDASLVTTAQHSAKRKRNANVVSSSATPEPETAGEAGSPKRPRLEGSDPPESQTQQSRRVDADGFAIPEIPVRRTGREVPPEETAAPVKRGRGRPKKDPLQAPEIEISQEELAEEDYLETQIEEALQAREVQEVQSEVEKLKEAERIEAERMRAAAMAEAQEKFDTEKGRQERLARGVDYFGQAPDWTPGVILTAAELEAEFENDPEVNNCILSATEMKIKEQIWVAHNEDWLRKQAEKELLAKVEGANGSKKRKDGKGHKGRGKKRGTLGDGSVLTESSTPIETPADGVKAMLEKRAPMKSQHVDFSALQRIYGRETPSRASSATPGDSSGAQSPVTRAASAAPTETHDDDDDEEAAAAAAAAVAAASPTDEIVAHENPARYVQPATWLNMDEEGPTADVGGEEEDDEFEEDDEQTLLNLAAQGDDEFGAIYDEAYDGSGDEYD</sequence>
<evidence type="ECO:0000313" key="13">
    <source>
        <dbReference type="EMBL" id="EMF11414.1"/>
    </source>
</evidence>
<dbReference type="InterPro" id="IPR011665">
    <property type="entry name" value="BRF1_TBP-bd_dom"/>
</dbReference>
<dbReference type="Proteomes" id="UP000016931">
    <property type="component" value="Unassembled WGS sequence"/>
</dbReference>
<feature type="compositionally biased region" description="Polar residues" evidence="10">
    <location>
        <begin position="764"/>
        <end position="781"/>
    </location>
</feature>
<evidence type="ECO:0000256" key="1">
    <source>
        <dbReference type="ARBA" id="ARBA00004123"/>
    </source>
</evidence>
<feature type="region of interest" description="Disordered" evidence="10">
    <location>
        <begin position="1"/>
        <end position="35"/>
    </location>
</feature>
<keyword evidence="8" id="KW-0539">Nucleus</keyword>
<dbReference type="InterPro" id="IPR013150">
    <property type="entry name" value="TFIIB_cyclin"/>
</dbReference>
<dbReference type="InterPro" id="IPR000637">
    <property type="entry name" value="HMGI/Y_DNA-bd_CS"/>
</dbReference>
<dbReference type="PANTHER" id="PTHR11618">
    <property type="entry name" value="TRANSCRIPTION INITIATION FACTOR IIB-RELATED"/>
    <property type="match status" value="1"/>
</dbReference>
<dbReference type="GO" id="GO:0006355">
    <property type="term" value="P:regulation of DNA-templated transcription"/>
    <property type="evidence" value="ECO:0007669"/>
    <property type="project" value="InterPro"/>
</dbReference>
<dbReference type="InterPro" id="IPR036915">
    <property type="entry name" value="Cyclin-like_sf"/>
</dbReference>
<dbReference type="PRINTS" id="PR00685">
    <property type="entry name" value="TIFACTORIIB"/>
</dbReference>
<evidence type="ECO:0000256" key="7">
    <source>
        <dbReference type="ARBA" id="ARBA00023163"/>
    </source>
</evidence>
<feature type="compositionally biased region" description="Polar residues" evidence="10">
    <location>
        <begin position="418"/>
        <end position="441"/>
    </location>
</feature>
<comment type="similarity">
    <text evidence="2">Belongs to the TFIIB family.</text>
</comment>
<feature type="compositionally biased region" description="Basic and acidic residues" evidence="10">
    <location>
        <begin position="515"/>
        <end position="524"/>
    </location>
</feature>
<dbReference type="GO" id="GO:0001006">
    <property type="term" value="F:RNA polymerase III type 3 promoter sequence-specific DNA binding"/>
    <property type="evidence" value="ECO:0007669"/>
    <property type="project" value="TreeGrafter"/>
</dbReference>
<dbReference type="AlphaFoldDB" id="M3BVR4"/>
<dbReference type="GO" id="GO:0097550">
    <property type="term" value="C:transcription preinitiation complex"/>
    <property type="evidence" value="ECO:0007669"/>
    <property type="project" value="TreeGrafter"/>
</dbReference>
<dbReference type="STRING" id="692275.M3BVR4"/>
<dbReference type="GO" id="GO:0000126">
    <property type="term" value="C:transcription factor TFIIIB complex"/>
    <property type="evidence" value="ECO:0007669"/>
    <property type="project" value="TreeGrafter"/>
</dbReference>
<organism evidence="13 14">
    <name type="scientific">Sphaerulina musiva (strain SO2202)</name>
    <name type="common">Poplar stem canker fungus</name>
    <name type="synonym">Septoria musiva</name>
    <dbReference type="NCBI Taxonomy" id="692275"/>
    <lineage>
        <taxon>Eukaryota</taxon>
        <taxon>Fungi</taxon>
        <taxon>Dikarya</taxon>
        <taxon>Ascomycota</taxon>
        <taxon>Pezizomycotina</taxon>
        <taxon>Dothideomycetes</taxon>
        <taxon>Dothideomycetidae</taxon>
        <taxon>Mycosphaerellales</taxon>
        <taxon>Mycosphaerellaceae</taxon>
        <taxon>Sphaerulina</taxon>
    </lineage>
</organism>
<protein>
    <recommendedName>
        <fullName evidence="15">BRF1-domain-containing protein</fullName>
    </recommendedName>
</protein>
<keyword evidence="7" id="KW-0804">Transcription</keyword>
<evidence type="ECO:0000256" key="2">
    <source>
        <dbReference type="ARBA" id="ARBA00010857"/>
    </source>
</evidence>
<dbReference type="Gene3D" id="1.10.472.10">
    <property type="entry name" value="Cyclin-like"/>
    <property type="match status" value="2"/>
</dbReference>
<feature type="coiled-coil region" evidence="9">
    <location>
        <begin position="568"/>
        <end position="595"/>
    </location>
</feature>
<dbReference type="eggNOG" id="KOG1598">
    <property type="taxonomic scope" value="Eukaryota"/>
</dbReference>
<evidence type="ECO:0000256" key="5">
    <source>
        <dbReference type="ARBA" id="ARBA00022833"/>
    </source>
</evidence>
<dbReference type="InterPro" id="IPR000812">
    <property type="entry name" value="TFIIB"/>
</dbReference>
<evidence type="ECO:0000256" key="9">
    <source>
        <dbReference type="SAM" id="Coils"/>
    </source>
</evidence>
<dbReference type="EMBL" id="KB456266">
    <property type="protein sequence ID" value="EMF11414.1"/>
    <property type="molecule type" value="Genomic_DNA"/>
</dbReference>
<evidence type="ECO:0000313" key="14">
    <source>
        <dbReference type="Proteomes" id="UP000016931"/>
    </source>
</evidence>
<dbReference type="GeneID" id="27903252"/>
<feature type="compositionally biased region" description="Low complexity" evidence="10">
    <location>
        <begin position="802"/>
        <end position="817"/>
    </location>
</feature>
<keyword evidence="4" id="KW-0863">Zinc-finger</keyword>
<accession>M3BVR4</accession>
<proteinExistence type="inferred from homology"/>
<keyword evidence="6" id="KW-0805">Transcription regulation</keyword>
<dbReference type="PROSITE" id="PS00354">
    <property type="entry name" value="HMGI_Y"/>
    <property type="match status" value="1"/>
</dbReference>
<feature type="domain" description="Brf1 TBP-binding" evidence="12">
    <location>
        <begin position="645"/>
        <end position="758"/>
    </location>
</feature>
<dbReference type="SUPFAM" id="SSF47954">
    <property type="entry name" value="Cyclin-like"/>
    <property type="match status" value="2"/>
</dbReference>
<dbReference type="GO" id="GO:0005634">
    <property type="term" value="C:nucleus"/>
    <property type="evidence" value="ECO:0007669"/>
    <property type="project" value="UniProtKB-SubCell"/>
</dbReference>
<dbReference type="GO" id="GO:0017025">
    <property type="term" value="F:TBP-class protein binding"/>
    <property type="evidence" value="ECO:0007669"/>
    <property type="project" value="InterPro"/>
</dbReference>